<dbReference type="InterPro" id="IPR045257">
    <property type="entry name" value="E2/Pdx1"/>
</dbReference>
<dbReference type="PANTHER" id="PTHR23151">
    <property type="entry name" value="DIHYDROLIPOAMIDE ACETYL/SUCCINYL-TRANSFERASE-RELATED"/>
    <property type="match status" value="1"/>
</dbReference>
<dbReference type="EMBL" id="RXIL01000041">
    <property type="protein sequence ID" value="RZN71355.1"/>
    <property type="molecule type" value="Genomic_DNA"/>
</dbReference>
<dbReference type="InterPro" id="IPR001078">
    <property type="entry name" value="2-oxoacid_DH_actylTfrase"/>
</dbReference>
<comment type="caution">
    <text evidence="2">The sequence shown here is derived from an EMBL/GenBank/DDBJ whole genome shotgun (WGS) entry which is preliminary data.</text>
</comment>
<evidence type="ECO:0000313" key="2">
    <source>
        <dbReference type="EMBL" id="RZN71355.1"/>
    </source>
</evidence>
<dbReference type="PANTHER" id="PTHR23151:SF90">
    <property type="entry name" value="DIHYDROLIPOYLLYSINE-RESIDUE ACETYLTRANSFERASE COMPONENT OF PYRUVATE DEHYDROGENASE COMPLEX, MITOCHONDRIAL-RELATED"/>
    <property type="match status" value="1"/>
</dbReference>
<dbReference type="Pfam" id="PF00198">
    <property type="entry name" value="2-oxoacid_dh"/>
    <property type="match status" value="1"/>
</dbReference>
<dbReference type="GO" id="GO:0006086">
    <property type="term" value="P:pyruvate decarboxylation to acetyl-CoA"/>
    <property type="evidence" value="ECO:0007669"/>
    <property type="project" value="InterPro"/>
</dbReference>
<dbReference type="Proteomes" id="UP000320766">
    <property type="component" value="Unassembled WGS sequence"/>
</dbReference>
<evidence type="ECO:0000259" key="1">
    <source>
        <dbReference type="Pfam" id="PF00198"/>
    </source>
</evidence>
<protein>
    <recommendedName>
        <fullName evidence="1">2-oxoacid dehydrogenase acyltransferase catalytic domain-containing protein</fullName>
    </recommendedName>
</protein>
<dbReference type="InterPro" id="IPR023213">
    <property type="entry name" value="CAT-like_dom_sf"/>
</dbReference>
<reference evidence="2 3" key="1">
    <citation type="journal article" date="2019" name="Nat. Microbiol.">
        <title>Wide diversity of methane and short-chain alkane metabolisms in uncultured archaea.</title>
        <authorList>
            <person name="Borrel G."/>
            <person name="Adam P.S."/>
            <person name="McKay L.J."/>
            <person name="Chen L.X."/>
            <person name="Sierra-Garcia I.N."/>
            <person name="Sieber C.M."/>
            <person name="Letourneur Q."/>
            <person name="Ghozlane A."/>
            <person name="Andersen G.L."/>
            <person name="Li W.J."/>
            <person name="Hallam S.J."/>
            <person name="Muyzer G."/>
            <person name="de Oliveira V.M."/>
            <person name="Inskeep W.P."/>
            <person name="Banfield J.F."/>
            <person name="Gribaldo S."/>
        </authorList>
    </citation>
    <scope>NUCLEOTIDE SEQUENCE [LARGE SCALE GENOMIC DNA]</scope>
    <source>
        <strain evidence="2">NM1b</strain>
    </source>
</reference>
<proteinExistence type="predicted"/>
<sequence>MYMNLERDKEGRYYYRLPRSLLSEDLKHPYADYHPRPTYGSISIDMTDADAYKRKLEEDNKIRITFTSMIIKAAAEALEDFPILCGVWEGKDRIRCPDPRKIDIVGPVQIEEKGGFFLIEEANRKTLIGISEELRTQVDKVRLEKKVGYPWPRERGELKPLFEITNPGMMGVESAFTVPRPIATSLLIICVIEEKPIVRDGQIVVRKMMNAILSIDHYAMLAKIPLGFLNKFKRNLENPSLTFNVV</sequence>
<feature type="domain" description="2-oxoacid dehydrogenase acyltransferase catalytic" evidence="1">
    <location>
        <begin position="41"/>
        <end position="242"/>
    </location>
</feature>
<accession>A0A520KXU3</accession>
<dbReference type="Gene3D" id="3.30.559.10">
    <property type="entry name" value="Chloramphenicol acetyltransferase-like domain"/>
    <property type="match status" value="1"/>
</dbReference>
<name>A0A520KXU3_9EURY</name>
<gene>
    <name evidence="2" type="ORF">EF807_02400</name>
</gene>
<dbReference type="AlphaFoldDB" id="A0A520KXU3"/>
<organism evidence="2 3">
    <name type="scientific">Candidatus Methanolliviera hydrocarbonicum</name>
    <dbReference type="NCBI Taxonomy" id="2491085"/>
    <lineage>
        <taxon>Archaea</taxon>
        <taxon>Methanobacteriati</taxon>
        <taxon>Methanobacteriota</taxon>
        <taxon>Candidatus Methanoliparia</taxon>
        <taxon>Candidatus Methanoliparales</taxon>
        <taxon>Candidatus Methanollivieraceae</taxon>
        <taxon>Candidatus Methanolliviera</taxon>
    </lineage>
</organism>
<dbReference type="SUPFAM" id="SSF52777">
    <property type="entry name" value="CoA-dependent acyltransferases"/>
    <property type="match status" value="1"/>
</dbReference>
<dbReference type="GO" id="GO:0016746">
    <property type="term" value="F:acyltransferase activity"/>
    <property type="evidence" value="ECO:0007669"/>
    <property type="project" value="InterPro"/>
</dbReference>
<evidence type="ECO:0000313" key="3">
    <source>
        <dbReference type="Proteomes" id="UP000320766"/>
    </source>
</evidence>
<dbReference type="GO" id="GO:0045254">
    <property type="term" value="C:pyruvate dehydrogenase complex"/>
    <property type="evidence" value="ECO:0007669"/>
    <property type="project" value="InterPro"/>
</dbReference>